<keyword evidence="5" id="KW-0769">Symport</keyword>
<keyword evidence="3" id="KW-1003">Cell membrane</keyword>
<comment type="subcellular location">
    <subcellularLocation>
        <location evidence="1">Cell membrane</location>
        <topology evidence="1">Multi-pass membrane protein</topology>
    </subcellularLocation>
</comment>
<evidence type="ECO:0000256" key="7">
    <source>
        <dbReference type="ARBA" id="ARBA00023136"/>
    </source>
</evidence>
<protein>
    <submittedName>
        <fullName evidence="9">Dicarboxylate/amino acid:cation symporter</fullName>
    </submittedName>
</protein>
<evidence type="ECO:0000256" key="2">
    <source>
        <dbReference type="ARBA" id="ARBA00022448"/>
    </source>
</evidence>
<dbReference type="PRINTS" id="PR00173">
    <property type="entry name" value="EDTRNSPORT"/>
</dbReference>
<dbReference type="Pfam" id="PF00375">
    <property type="entry name" value="SDF"/>
    <property type="match status" value="1"/>
</dbReference>
<organism evidence="9 10">
    <name type="scientific">Bacillus carboniphilus</name>
    <dbReference type="NCBI Taxonomy" id="86663"/>
    <lineage>
        <taxon>Bacteria</taxon>
        <taxon>Bacillati</taxon>
        <taxon>Bacillota</taxon>
        <taxon>Bacilli</taxon>
        <taxon>Bacillales</taxon>
        <taxon>Bacillaceae</taxon>
        <taxon>Bacillus</taxon>
    </lineage>
</organism>
<evidence type="ECO:0000313" key="10">
    <source>
        <dbReference type="Proteomes" id="UP001500782"/>
    </source>
</evidence>
<dbReference type="RefSeq" id="WP_343796024.1">
    <property type="nucleotide sequence ID" value="NZ_BAAADJ010000004.1"/>
</dbReference>
<evidence type="ECO:0000256" key="3">
    <source>
        <dbReference type="ARBA" id="ARBA00022475"/>
    </source>
</evidence>
<dbReference type="PROSITE" id="PS00713">
    <property type="entry name" value="NA_DICARBOXYL_SYMP_1"/>
    <property type="match status" value="1"/>
</dbReference>
<dbReference type="InterPro" id="IPR001991">
    <property type="entry name" value="Na-dicarboxylate_symporter"/>
</dbReference>
<accession>A0ABN0VU20</accession>
<gene>
    <name evidence="9" type="ORF">GCM10008967_04870</name>
</gene>
<dbReference type="EMBL" id="BAAADJ010000004">
    <property type="protein sequence ID" value="GAA0317331.1"/>
    <property type="molecule type" value="Genomic_DNA"/>
</dbReference>
<keyword evidence="4 8" id="KW-0812">Transmembrane</keyword>
<feature type="transmembrane region" description="Helical" evidence="8">
    <location>
        <begin position="143"/>
        <end position="161"/>
    </location>
</feature>
<dbReference type="PANTHER" id="PTHR42865">
    <property type="entry name" value="PROTON/GLUTAMATE-ASPARTATE SYMPORTER"/>
    <property type="match status" value="1"/>
</dbReference>
<keyword evidence="2" id="KW-0813">Transport</keyword>
<dbReference type="InterPro" id="IPR018107">
    <property type="entry name" value="Na-dicarboxylate_symporter_CS"/>
</dbReference>
<evidence type="ECO:0000256" key="1">
    <source>
        <dbReference type="ARBA" id="ARBA00004651"/>
    </source>
</evidence>
<dbReference type="PANTHER" id="PTHR42865:SF7">
    <property type="entry name" value="PROTON_GLUTAMATE-ASPARTATE SYMPORTER"/>
    <property type="match status" value="1"/>
</dbReference>
<comment type="caution">
    <text evidence="9">The sequence shown here is derived from an EMBL/GenBank/DDBJ whole genome shotgun (WGS) entry which is preliminary data.</text>
</comment>
<dbReference type="SUPFAM" id="SSF118215">
    <property type="entry name" value="Proton glutamate symport protein"/>
    <property type="match status" value="1"/>
</dbReference>
<feature type="transmembrane region" description="Helical" evidence="8">
    <location>
        <begin position="37"/>
        <end position="62"/>
    </location>
</feature>
<feature type="transmembrane region" description="Helical" evidence="8">
    <location>
        <begin position="12"/>
        <end position="31"/>
    </location>
</feature>
<proteinExistence type="predicted"/>
<feature type="transmembrane region" description="Helical" evidence="8">
    <location>
        <begin position="74"/>
        <end position="96"/>
    </location>
</feature>
<feature type="transmembrane region" description="Helical" evidence="8">
    <location>
        <begin position="188"/>
        <end position="206"/>
    </location>
</feature>
<sequence length="417" mass="44133">MKKLSLGTKVAIGFVVGILIGIIFKDQALWIKPFGDLFLNLIKMIVVPLVLFSIVSGIATLSDVTKLRRIGGKVLLFYVFTTICAGTIGLLVANILKPGSGLDLDGIVKDTGEYTATETPNFLETLVGMVPTNPFASLFSGNLMQIIIFAVFVGIAMVAIGEKAAPFHKFFESGAQVMYKVTDMVMKYSPIGVAALMAVTVAEYGSKILGPITSLIVADYVGIILICFVLYPLILKFYVKMNLGTFYKTVATKIWPITASTTSSSGTLPVTMKVAENDFGVSKKLTGFSLPLGATVNMDGAVNYFAIAVIFVSQIYGVDLTLTQQITTLLLATLISIGAPGIPGGGIVMTIMLLTAMGLPLEIMGLVAGIYRIIDIGHTSLNVTGDVVGTLAVAKSENLLDENVLSQNKGDSTGISA</sequence>
<keyword evidence="6 8" id="KW-1133">Transmembrane helix</keyword>
<feature type="transmembrane region" description="Helical" evidence="8">
    <location>
        <begin position="301"/>
        <end position="318"/>
    </location>
</feature>
<evidence type="ECO:0000313" key="9">
    <source>
        <dbReference type="EMBL" id="GAA0317331.1"/>
    </source>
</evidence>
<keyword evidence="7 8" id="KW-0472">Membrane</keyword>
<keyword evidence="10" id="KW-1185">Reference proteome</keyword>
<name>A0ABN0VU20_9BACI</name>
<reference evidence="9 10" key="1">
    <citation type="journal article" date="2019" name="Int. J. Syst. Evol. Microbiol.">
        <title>The Global Catalogue of Microorganisms (GCM) 10K type strain sequencing project: providing services to taxonomists for standard genome sequencing and annotation.</title>
        <authorList>
            <consortium name="The Broad Institute Genomics Platform"/>
            <consortium name="The Broad Institute Genome Sequencing Center for Infectious Disease"/>
            <person name="Wu L."/>
            <person name="Ma J."/>
        </authorList>
    </citation>
    <scope>NUCLEOTIDE SEQUENCE [LARGE SCALE GENOMIC DNA]</scope>
    <source>
        <strain evidence="9 10">JCM 9731</strain>
    </source>
</reference>
<dbReference type="InterPro" id="IPR036458">
    <property type="entry name" value="Na:dicarbo_symporter_sf"/>
</dbReference>
<evidence type="ECO:0000256" key="6">
    <source>
        <dbReference type="ARBA" id="ARBA00022989"/>
    </source>
</evidence>
<evidence type="ECO:0000256" key="8">
    <source>
        <dbReference type="SAM" id="Phobius"/>
    </source>
</evidence>
<dbReference type="Gene3D" id="1.10.3860.10">
    <property type="entry name" value="Sodium:dicarboxylate symporter"/>
    <property type="match status" value="1"/>
</dbReference>
<feature type="transmembrane region" description="Helical" evidence="8">
    <location>
        <begin position="330"/>
        <end position="354"/>
    </location>
</feature>
<evidence type="ECO:0000256" key="4">
    <source>
        <dbReference type="ARBA" id="ARBA00022692"/>
    </source>
</evidence>
<feature type="transmembrane region" description="Helical" evidence="8">
    <location>
        <begin position="212"/>
        <end position="234"/>
    </location>
</feature>
<evidence type="ECO:0000256" key="5">
    <source>
        <dbReference type="ARBA" id="ARBA00022847"/>
    </source>
</evidence>
<dbReference type="Proteomes" id="UP001500782">
    <property type="component" value="Unassembled WGS sequence"/>
</dbReference>